<name>A0A1H7PZT3_9EURY</name>
<dbReference type="GO" id="GO:0051539">
    <property type="term" value="F:4 iron, 4 sulfur cluster binding"/>
    <property type="evidence" value="ECO:0007669"/>
    <property type="project" value="UniProtKB-UniRule"/>
</dbReference>
<dbReference type="Pfam" id="PF13187">
    <property type="entry name" value="Fer4_9"/>
    <property type="match status" value="1"/>
</dbReference>
<dbReference type="GO" id="GO:0051537">
    <property type="term" value="F:2 iron, 2 sulfur cluster binding"/>
    <property type="evidence" value="ECO:0007669"/>
    <property type="project" value="UniProtKB-KW"/>
</dbReference>
<dbReference type="InterPro" id="IPR017900">
    <property type="entry name" value="4Fe4S_Fe_S_CS"/>
</dbReference>
<keyword evidence="4" id="KW-0813">Transport</keyword>
<gene>
    <name evidence="17" type="ORF">SAMN05216439_0485</name>
</gene>
<evidence type="ECO:0000256" key="14">
    <source>
        <dbReference type="ARBA" id="ARBA00034078"/>
    </source>
</evidence>
<dbReference type="Proteomes" id="UP000199506">
    <property type="component" value="Unassembled WGS sequence"/>
</dbReference>
<keyword evidence="13 15" id="KW-0411">Iron-sulfur</keyword>
<keyword evidence="10" id="KW-0249">Electron transport</keyword>
<keyword evidence="7" id="KW-0001">2Fe-2S</keyword>
<evidence type="ECO:0000256" key="7">
    <source>
        <dbReference type="ARBA" id="ARBA00022714"/>
    </source>
</evidence>
<dbReference type="Pfam" id="PF02662">
    <property type="entry name" value="FlpD"/>
    <property type="match status" value="1"/>
</dbReference>
<feature type="domain" description="4Fe-4S ferredoxin-type" evidence="16">
    <location>
        <begin position="598"/>
        <end position="626"/>
    </location>
</feature>
<dbReference type="PROSITE" id="PS51379">
    <property type="entry name" value="4FE4S_FER_2"/>
    <property type="match status" value="4"/>
</dbReference>
<evidence type="ECO:0000256" key="1">
    <source>
        <dbReference type="ARBA" id="ARBA00001974"/>
    </source>
</evidence>
<dbReference type="InterPro" id="IPR006076">
    <property type="entry name" value="FAD-dep_OxRdtase"/>
</dbReference>
<evidence type="ECO:0000256" key="11">
    <source>
        <dbReference type="ARBA" id="ARBA00023002"/>
    </source>
</evidence>
<dbReference type="PANTHER" id="PTHR43498:SF1">
    <property type="entry name" value="COB--COM HETERODISULFIDE REDUCTASE IRON-SULFUR SUBUNIT A"/>
    <property type="match status" value="1"/>
</dbReference>
<dbReference type="Pfam" id="PF13237">
    <property type="entry name" value="Fer4_10"/>
    <property type="match status" value="1"/>
</dbReference>
<comment type="cofactor">
    <cofactor evidence="15">
        <name>[4Fe-4S] cluster</name>
        <dbReference type="ChEBI" id="CHEBI:49883"/>
    </cofactor>
</comment>
<keyword evidence="12 15" id="KW-0408">Iron</keyword>
<evidence type="ECO:0000256" key="2">
    <source>
        <dbReference type="ARBA" id="ARBA00006561"/>
    </source>
</evidence>
<comment type="cofactor">
    <cofactor evidence="1 15">
        <name>FAD</name>
        <dbReference type="ChEBI" id="CHEBI:57692"/>
    </cofactor>
</comment>
<organism evidence="17 18">
    <name type="scientific">Methanobrevibacter gottschalkii</name>
    <dbReference type="NCBI Taxonomy" id="190974"/>
    <lineage>
        <taxon>Archaea</taxon>
        <taxon>Methanobacteriati</taxon>
        <taxon>Methanobacteriota</taxon>
        <taxon>Methanomada group</taxon>
        <taxon>Methanobacteria</taxon>
        <taxon>Methanobacteriales</taxon>
        <taxon>Methanobacteriaceae</taxon>
        <taxon>Methanobrevibacter</taxon>
    </lineage>
</organism>
<comment type="similarity">
    <text evidence="3">Belongs to the MvhD/VhuD family.</text>
</comment>
<dbReference type="InterPro" id="IPR003813">
    <property type="entry name" value="MvhD/FlpD"/>
</dbReference>
<comment type="function">
    <text evidence="15">Part of a complex that catalyzes the reversible reduction of CoM-S-S-CoB to the thiol-coenzymes H-S-CoM (coenzyme M) and H-S-CoB (coenzyme B).</text>
</comment>
<keyword evidence="9 15" id="KW-0274">FAD</keyword>
<dbReference type="Pfam" id="PF01266">
    <property type="entry name" value="DAO"/>
    <property type="match status" value="1"/>
</dbReference>
<comment type="subunit">
    <text evidence="15">The ferredoxin:CoB-CoM heterodisulfide reductase is composed of three subunits; HdrA, HdrB and HdrC.</text>
</comment>
<dbReference type="InterPro" id="IPR036188">
    <property type="entry name" value="FAD/NAD-bd_sf"/>
</dbReference>
<dbReference type="Gene3D" id="3.30.70.20">
    <property type="match status" value="2"/>
</dbReference>
<protein>
    <recommendedName>
        <fullName evidence="15">CoB--CoM heterodisulfide reductase iron-sulfur subunit A</fullName>
        <ecNumber evidence="15">1.8.-.-</ecNumber>
    </recommendedName>
</protein>
<evidence type="ECO:0000259" key="16">
    <source>
        <dbReference type="PROSITE" id="PS51379"/>
    </source>
</evidence>
<comment type="pathway">
    <text evidence="15">Cofactor metabolism; coenzyme M-coenzyme B heterodisulfide reduction; coenzyme B and coenzyme M from coenzyme M-coenzyme B heterodisulfide: step 1/1.</text>
</comment>
<dbReference type="NCBIfam" id="NF041891">
    <property type="entry name" value="hdrA_Methbact"/>
    <property type="match status" value="1"/>
</dbReference>
<dbReference type="EMBL" id="FOAK01000017">
    <property type="protein sequence ID" value="SEL40954.1"/>
    <property type="molecule type" value="Genomic_DNA"/>
</dbReference>
<proteinExistence type="inferred from homology"/>
<evidence type="ECO:0000256" key="5">
    <source>
        <dbReference type="ARBA" id="ARBA00022485"/>
    </source>
</evidence>
<dbReference type="InterPro" id="IPR017896">
    <property type="entry name" value="4Fe4S_Fe-S-bd"/>
</dbReference>
<dbReference type="Gene3D" id="3.50.50.60">
    <property type="entry name" value="FAD/NAD(P)-binding domain"/>
    <property type="match status" value="1"/>
</dbReference>
<evidence type="ECO:0000313" key="17">
    <source>
        <dbReference type="EMBL" id="SEL40954.1"/>
    </source>
</evidence>
<dbReference type="Gene3D" id="3.40.50.720">
    <property type="entry name" value="NAD(P)-binding Rossmann-like Domain"/>
    <property type="match status" value="1"/>
</dbReference>
<comment type="cofactor">
    <cofactor evidence="14">
        <name>[2Fe-2S] cluster</name>
        <dbReference type="ChEBI" id="CHEBI:190135"/>
    </cofactor>
</comment>
<keyword evidence="5 15" id="KW-0004">4Fe-4S</keyword>
<dbReference type="OrthoDB" id="32867at2157"/>
<evidence type="ECO:0000256" key="9">
    <source>
        <dbReference type="ARBA" id="ARBA00022827"/>
    </source>
</evidence>
<evidence type="ECO:0000313" key="18">
    <source>
        <dbReference type="Proteomes" id="UP000199506"/>
    </source>
</evidence>
<evidence type="ECO:0000256" key="8">
    <source>
        <dbReference type="ARBA" id="ARBA00022723"/>
    </source>
</evidence>
<dbReference type="GO" id="GO:0016491">
    <property type="term" value="F:oxidoreductase activity"/>
    <property type="evidence" value="ECO:0007669"/>
    <property type="project" value="UniProtKB-UniRule"/>
</dbReference>
<evidence type="ECO:0000256" key="4">
    <source>
        <dbReference type="ARBA" id="ARBA00022448"/>
    </source>
</evidence>
<dbReference type="GO" id="GO:0046872">
    <property type="term" value="F:metal ion binding"/>
    <property type="evidence" value="ECO:0007669"/>
    <property type="project" value="UniProtKB-KW"/>
</dbReference>
<dbReference type="UniPathway" id="UPA00647">
    <property type="reaction ID" value="UER00700"/>
</dbReference>
<feature type="domain" description="4Fe-4S ferredoxin-type" evidence="16">
    <location>
        <begin position="568"/>
        <end position="597"/>
    </location>
</feature>
<sequence>MRDNLKIGVFLCECGGNIADTIDLDEVRDALDVEFIGQFENLCSLNGRKIIRDAIFDHDLDRVVVAACSPISHEKTFQDYIKPLNPYLMDMANIREQCSWVHSDNEKATHKAITLINASIEKVKQSDAVDPIYCQTPDEVAVIGGGIAGMNAALSLAKQGTKVTLIEQSPSIGGHMAKIGKVFSPVKIAEECGMCLLNPILNELVWNENIEVLTNTKVIEAERRAGTYNLILERSPRYVDTEKCIACGNCAEVCEVEVPNDWNDNLSLRKAIYRPFGQSYPEAYVIDMENCSKCGDCFRECTMKAIRLKGKPERIPLQVGSVIVATGHKLFDMEKRPEYGYTRYDDVITQSELGRITGVNGPTKGKLLKSNGEVPKRVVMIQCVGSRDEKPEGHRYCSKICCTIALKNANIIKHKYPDTDVLICYTDVRTPGMFEKYYKHTQENEVRFIRGRPGEVVKKGDNFIVRTEDTIKGEFVEIEADMVVLSTAMEPSEGTIEIAEILNVGTTEDGFIKESHPKIKPVATDVQGIFVCGTAQDPKDITDSIMQATAAASKVNEYNYGGVEIEPFIAEIDTEKCIVCGDCIERCKYKSMSIQNDEIYIDPMSCTGCGKCLVGCNQRAITVNGNIDEKIMSTIKGVLSKKQEGQRTILVFLDNIGYTAADNIGVNRLSYPESIHIIKVISVNRVRPRHIQYALENGADGVFIGEFPGDLMYDEVERKIQRVKDRIYEMGENPERVTFSKVYIPYFSGLARKFVDFDKKIEELDEAEL</sequence>
<dbReference type="RefSeq" id="WP_091699920.1">
    <property type="nucleotide sequence ID" value="NZ_FOAK01000017.1"/>
</dbReference>
<evidence type="ECO:0000256" key="15">
    <source>
        <dbReference type="RuleBase" id="RU366072"/>
    </source>
</evidence>
<evidence type="ECO:0000256" key="13">
    <source>
        <dbReference type="ARBA" id="ARBA00023014"/>
    </source>
</evidence>
<keyword evidence="8 15" id="KW-0479">Metal-binding</keyword>
<keyword evidence="6 15" id="KW-0285">Flavoprotein</keyword>
<dbReference type="STRING" id="190974.SAMN05216439_0485"/>
<feature type="domain" description="4Fe-4S ferredoxin-type" evidence="16">
    <location>
        <begin position="235"/>
        <end position="265"/>
    </location>
</feature>
<dbReference type="SUPFAM" id="SSF51971">
    <property type="entry name" value="Nucleotide-binding domain"/>
    <property type="match status" value="1"/>
</dbReference>
<reference evidence="17 18" key="1">
    <citation type="submission" date="2016-10" db="EMBL/GenBank/DDBJ databases">
        <authorList>
            <person name="de Groot N.N."/>
        </authorList>
    </citation>
    <scope>NUCLEOTIDE SEQUENCE [LARGE SCALE GENOMIC DNA]</scope>
    <source>
        <strain evidence="17 18">DSM 11978</strain>
    </source>
</reference>
<evidence type="ECO:0000256" key="3">
    <source>
        <dbReference type="ARBA" id="ARBA00009293"/>
    </source>
</evidence>
<evidence type="ECO:0000256" key="6">
    <source>
        <dbReference type="ARBA" id="ARBA00022630"/>
    </source>
</evidence>
<dbReference type="InterPro" id="IPR039650">
    <property type="entry name" value="HdrA-like"/>
</dbReference>
<keyword evidence="11 15" id="KW-0560">Oxidoreductase</keyword>
<accession>A0A1H7PZT3</accession>
<dbReference type="PANTHER" id="PTHR43498">
    <property type="entry name" value="FERREDOXIN:COB-COM HETERODISULFIDE REDUCTASE SUBUNIT A"/>
    <property type="match status" value="1"/>
</dbReference>
<dbReference type="EC" id="1.8.-.-" evidence="15"/>
<comment type="similarity">
    <text evidence="2 15">Belongs to the HdrA family.</text>
</comment>
<dbReference type="AlphaFoldDB" id="A0A1H7PZT3"/>
<dbReference type="SUPFAM" id="SSF54862">
    <property type="entry name" value="4Fe-4S ferredoxins"/>
    <property type="match status" value="2"/>
</dbReference>
<evidence type="ECO:0000256" key="10">
    <source>
        <dbReference type="ARBA" id="ARBA00022982"/>
    </source>
</evidence>
<evidence type="ECO:0000256" key="12">
    <source>
        <dbReference type="ARBA" id="ARBA00023004"/>
    </source>
</evidence>
<feature type="domain" description="4Fe-4S ferredoxin-type" evidence="16">
    <location>
        <begin position="282"/>
        <end position="311"/>
    </location>
</feature>
<dbReference type="PROSITE" id="PS00198">
    <property type="entry name" value="4FE4S_FER_1"/>
    <property type="match status" value="1"/>
</dbReference>